<accession>A0ACB7EIX3</accession>
<organism evidence="1 2">
    <name type="scientific">Nibea albiflora</name>
    <name type="common">Yellow drum</name>
    <name type="synonym">Corvina albiflora</name>
    <dbReference type="NCBI Taxonomy" id="240163"/>
    <lineage>
        <taxon>Eukaryota</taxon>
        <taxon>Metazoa</taxon>
        <taxon>Chordata</taxon>
        <taxon>Craniata</taxon>
        <taxon>Vertebrata</taxon>
        <taxon>Euteleostomi</taxon>
        <taxon>Actinopterygii</taxon>
        <taxon>Neopterygii</taxon>
        <taxon>Teleostei</taxon>
        <taxon>Neoteleostei</taxon>
        <taxon>Acanthomorphata</taxon>
        <taxon>Eupercaria</taxon>
        <taxon>Sciaenidae</taxon>
        <taxon>Nibea</taxon>
    </lineage>
</organism>
<comment type="caution">
    <text evidence="1">The sequence shown here is derived from an EMBL/GenBank/DDBJ whole genome shotgun (WGS) entry which is preliminary data.</text>
</comment>
<gene>
    <name evidence="1" type="primary">SLC13A2.3</name>
    <name evidence="1" type="ORF">GBF38_012389</name>
</gene>
<feature type="non-terminal residue" evidence="1">
    <location>
        <position position="1"/>
    </location>
</feature>
<sequence>FLTWLWRYRNYIVIVLTPLLVLPLPLMIPTAEAKCGYVIILMALYWCTECIPLAVTALLPVILFPMMGIMESGEVCIQYLKDSNMLFIGGLLVAIAVEHWNLHRRIALQVLLIVGVKPSLLMIGFMSTTAFLSMWISNTASTAMMLPIANAVLQQLCDTEASADERHYSLTAPKDGQDNQAYEMDDAKESHGKELKHKDSRINMDEDKDDDSKDIKTMNENYVTSSVPAEVCQSTSEAEHRRLKREQKYAKLTKGMSLSVCYAASIGGTATLTGTTPNVILKGQIDELFPDNGGIINFASWFGFSFPNMLLMLALSWLWLQFMFLGFDLRKSFGCGTKKNGDREAYQVIKDEYKKLGRMSFAEGCVLVIFTLLVLLWFTREPGFIPGWATVLFNKDKTYVTDGTVAILMSTLFFCIPSNLPRCCRASSDGTPAEAPSPLLSWEIVHEKMPWNILLLLGGGFALAHGSEKSGLSLWLGESLVPLQSIPPFAISILLCLLVAMFTECSSNTATTTLFLPILASMATAIKIHPLYVMLPCTISASLAFMLPVATPPNAIAFSYGNLKVIDMARAGFILNFVGVITINIAINTWGVAMVRGVQGVQTHEGNLARMLTEVTGLSEKIRLQLQIHKEKREQLSIAKFRSRFWCRMSDSPPFCPSNSNSSSSKSQASSPQADIHTCEPSGTSCQQMAESQESNTFNSRTAAVNRRHSIDGTIGSGRRGAVDFDRFHPYRRPLSDDLQQCSSSYGCLQEVCSPDTCSDSPSREAPPSWDQYNGSFQISRLMSSYPELPAVPVEPSCFLSQSYPSYSSPSPLQQASSRLYANNDQSNSTKYSLSTQSHQESVTQSLFPKPIYSYSILIFLALKNSRTGSLPVSEIYSFMTEHFPFFKTAPDGWKNSVRHNLSLNKCFVKVENKNGNSSRKGCLWALNPAKVEKMQEELHKWRRKDPVTVRRSMARPAQPPCGSIRRPEYASIQPQLPCYVPHAAAHPSSSLPMYSPCGQPTADGSLNSPIAGKMPPAYNGTTQAECSDGPRSMQEFLLEGDASYDVDTLNPSLTDLQLQGNLWEELRKDSLVSDLQITSTTPTITSALQDHHVQSGCQQATAPTVYRRKAEYEDGNAGSGRGCWNGLHPVVYSGMESLAGYLTCTTSISLM</sequence>
<keyword evidence="2" id="KW-1185">Reference proteome</keyword>
<reference evidence="1" key="1">
    <citation type="submission" date="2020-04" db="EMBL/GenBank/DDBJ databases">
        <title>A chromosome-scale assembly and high-density genetic map of the yellow drum (Nibea albiflora) genome.</title>
        <authorList>
            <person name="Xu D."/>
            <person name="Zhang W."/>
            <person name="Chen R."/>
            <person name="Tan P."/>
            <person name="Wang L."/>
            <person name="Song H."/>
            <person name="Tian L."/>
            <person name="Zhu Q."/>
            <person name="Wang B."/>
        </authorList>
    </citation>
    <scope>NUCLEOTIDE SEQUENCE</scope>
    <source>
        <strain evidence="1">ZJHYS-2018</strain>
    </source>
</reference>
<dbReference type="Proteomes" id="UP000805704">
    <property type="component" value="Chromosome 6"/>
</dbReference>
<dbReference type="EMBL" id="CM024794">
    <property type="protein sequence ID" value="KAG8002057.1"/>
    <property type="molecule type" value="Genomic_DNA"/>
</dbReference>
<protein>
    <submittedName>
        <fullName evidence="1">Solute carrier family 13 member 2</fullName>
    </submittedName>
</protein>
<evidence type="ECO:0000313" key="1">
    <source>
        <dbReference type="EMBL" id="KAG8002057.1"/>
    </source>
</evidence>
<proteinExistence type="predicted"/>
<name>A0ACB7EIX3_NIBAL</name>
<evidence type="ECO:0000313" key="2">
    <source>
        <dbReference type="Proteomes" id="UP000805704"/>
    </source>
</evidence>